<dbReference type="GO" id="GO:0071782">
    <property type="term" value="C:endoplasmic reticulum tubular network"/>
    <property type="evidence" value="ECO:0007669"/>
    <property type="project" value="TreeGrafter"/>
</dbReference>
<dbReference type="AlphaFoldDB" id="A0A426Z566"/>
<evidence type="ECO:0000313" key="2">
    <source>
        <dbReference type="EMBL" id="RRT59106.1"/>
    </source>
</evidence>
<protein>
    <submittedName>
        <fullName evidence="2">Uncharacterized protein</fullName>
    </submittedName>
</protein>
<dbReference type="EMBL" id="AMZH03008369">
    <property type="protein sequence ID" value="RRT59106.1"/>
    <property type="molecule type" value="Genomic_DNA"/>
</dbReference>
<organism evidence="2 3">
    <name type="scientific">Ensete ventricosum</name>
    <name type="common">Abyssinian banana</name>
    <name type="synonym">Musa ensete</name>
    <dbReference type="NCBI Taxonomy" id="4639"/>
    <lineage>
        <taxon>Eukaryota</taxon>
        <taxon>Viridiplantae</taxon>
        <taxon>Streptophyta</taxon>
        <taxon>Embryophyta</taxon>
        <taxon>Tracheophyta</taxon>
        <taxon>Spermatophyta</taxon>
        <taxon>Magnoliopsida</taxon>
        <taxon>Liliopsida</taxon>
        <taxon>Zingiberales</taxon>
        <taxon>Musaceae</taxon>
        <taxon>Ensete</taxon>
    </lineage>
</organism>
<dbReference type="Proteomes" id="UP000287651">
    <property type="component" value="Unassembled WGS sequence"/>
</dbReference>
<proteinExistence type="predicted"/>
<feature type="compositionally biased region" description="Pro residues" evidence="1">
    <location>
        <begin position="84"/>
        <end position="102"/>
    </location>
</feature>
<accession>A0A426Z566</accession>
<name>A0A426Z566_ENSVE</name>
<gene>
    <name evidence="2" type="ORF">B296_00020373</name>
</gene>
<dbReference type="GO" id="GO:0071786">
    <property type="term" value="P:endoplasmic reticulum tubular network organization"/>
    <property type="evidence" value="ECO:0007669"/>
    <property type="project" value="InterPro"/>
</dbReference>
<dbReference type="InterPro" id="IPR040115">
    <property type="entry name" value="Lnp"/>
</dbReference>
<reference evidence="2 3" key="1">
    <citation type="journal article" date="2014" name="Agronomy (Basel)">
        <title>A Draft Genome Sequence for Ensete ventricosum, the Drought-Tolerant Tree Against Hunger.</title>
        <authorList>
            <person name="Harrison J."/>
            <person name="Moore K.A."/>
            <person name="Paszkiewicz K."/>
            <person name="Jones T."/>
            <person name="Grant M."/>
            <person name="Ambacheew D."/>
            <person name="Muzemil S."/>
            <person name="Studholme D.J."/>
        </authorList>
    </citation>
    <scope>NUCLEOTIDE SEQUENCE [LARGE SCALE GENOMIC DNA]</scope>
</reference>
<dbReference type="PANTHER" id="PTHR22166">
    <property type="entry name" value="ENDOPLASMIC RETICULUM JUNCTION FORMATION PROTEIN LUNAPARK"/>
    <property type="match status" value="1"/>
</dbReference>
<sequence>MRWRCGLQMPRAPFSSTDEGTSWRRPCIGIRAAPMRGTLFTRILTRGLSPEVLFVSRSSPPPPQPRLVVEILSSLLPTGVSSLPPSPIRSPKPSLPLNPPPMAGGADAPPAPPKKQRRGIVARLWWWIFGGRSEDYEKRLQHLSKEEAAVHARMKRRAQSSRRMIRNLIVFSVILEVTFRCPSSVVMN</sequence>
<feature type="region of interest" description="Disordered" evidence="1">
    <location>
        <begin position="82"/>
        <end position="116"/>
    </location>
</feature>
<comment type="caution">
    <text evidence="2">The sequence shown here is derived from an EMBL/GenBank/DDBJ whole genome shotgun (WGS) entry which is preliminary data.</text>
</comment>
<dbReference type="PANTHER" id="PTHR22166:SF12">
    <property type="entry name" value="ENDOPLASMIC RETICULUM JUNCTION FORMATION PROTEIN LUNAPARK"/>
    <property type="match status" value="1"/>
</dbReference>
<evidence type="ECO:0000313" key="3">
    <source>
        <dbReference type="Proteomes" id="UP000287651"/>
    </source>
</evidence>
<evidence type="ECO:0000256" key="1">
    <source>
        <dbReference type="SAM" id="MobiDB-lite"/>
    </source>
</evidence>